<comment type="similarity">
    <text evidence="2">Belongs to the parathyroid hormone family.</text>
</comment>
<dbReference type="AlphaFoldDB" id="A0AAY4DU48"/>
<protein>
    <recommendedName>
        <fullName evidence="4">Parathyroid hormone</fullName>
    </recommendedName>
</protein>
<name>A0AAY4DU48_9TELE</name>
<evidence type="ECO:0000313" key="11">
    <source>
        <dbReference type="Ensembl" id="ENSDCDP00010048779.1"/>
    </source>
</evidence>
<sequence length="85" mass="9981">MANFAFHRLSQCFLPEDGRRTRRSLSEVQLMHNVGEHKYVQERQDWLQTKLRDIHTAPHRNAESGAVQGRAETPRSEARREAPTW</sequence>
<reference evidence="11" key="2">
    <citation type="submission" date="2025-08" db="UniProtKB">
        <authorList>
            <consortium name="Ensembl"/>
        </authorList>
    </citation>
    <scope>IDENTIFICATION</scope>
</reference>
<evidence type="ECO:0000313" key="12">
    <source>
        <dbReference type="Proteomes" id="UP000694580"/>
    </source>
</evidence>
<keyword evidence="8" id="KW-0732">Signal</keyword>
<feature type="region of interest" description="Disordered" evidence="10">
    <location>
        <begin position="54"/>
        <end position="85"/>
    </location>
</feature>
<dbReference type="Proteomes" id="UP000694580">
    <property type="component" value="Chromosome 17"/>
</dbReference>
<proteinExistence type="inferred from homology"/>
<dbReference type="SMART" id="SM00087">
    <property type="entry name" value="PTH"/>
    <property type="match status" value="1"/>
</dbReference>
<dbReference type="Ensembl" id="ENSDCDT00010059134.1">
    <property type="protein sequence ID" value="ENSDCDP00010048779.1"/>
    <property type="gene ID" value="ENSDCDG00010029337.1"/>
</dbReference>
<dbReference type="Pfam" id="PF01279">
    <property type="entry name" value="Parathyroid"/>
    <property type="match status" value="1"/>
</dbReference>
<dbReference type="InterPro" id="IPR001415">
    <property type="entry name" value="PTH/PTH-rel"/>
</dbReference>
<comment type="subcellular location">
    <subcellularLocation>
        <location evidence="1">Secreted</location>
    </subcellularLocation>
</comment>
<evidence type="ECO:0000256" key="4">
    <source>
        <dbReference type="ARBA" id="ARBA00022135"/>
    </source>
</evidence>
<evidence type="ECO:0000256" key="3">
    <source>
        <dbReference type="ARBA" id="ARBA00011605"/>
    </source>
</evidence>
<reference evidence="11 12" key="1">
    <citation type="submission" date="2020-06" db="EMBL/GenBank/DDBJ databases">
        <authorList>
            <consortium name="Wellcome Sanger Institute Data Sharing"/>
        </authorList>
    </citation>
    <scope>NUCLEOTIDE SEQUENCE [LARGE SCALE GENOMIC DNA]</scope>
</reference>
<evidence type="ECO:0000256" key="2">
    <source>
        <dbReference type="ARBA" id="ARBA00006307"/>
    </source>
</evidence>
<evidence type="ECO:0000256" key="9">
    <source>
        <dbReference type="ARBA" id="ARBA00093407"/>
    </source>
</evidence>
<dbReference type="GO" id="GO:0006874">
    <property type="term" value="P:intracellular calcium ion homeostasis"/>
    <property type="evidence" value="ECO:0007669"/>
    <property type="project" value="InterPro"/>
</dbReference>
<evidence type="ECO:0000256" key="8">
    <source>
        <dbReference type="ARBA" id="ARBA00022729"/>
    </source>
</evidence>
<organism evidence="11 12">
    <name type="scientific">Denticeps clupeoides</name>
    <name type="common">denticle herring</name>
    <dbReference type="NCBI Taxonomy" id="299321"/>
    <lineage>
        <taxon>Eukaryota</taxon>
        <taxon>Metazoa</taxon>
        <taxon>Chordata</taxon>
        <taxon>Craniata</taxon>
        <taxon>Vertebrata</taxon>
        <taxon>Euteleostomi</taxon>
        <taxon>Actinopterygii</taxon>
        <taxon>Neopterygii</taxon>
        <taxon>Teleostei</taxon>
        <taxon>Clupei</taxon>
        <taxon>Clupeiformes</taxon>
        <taxon>Denticipitoidei</taxon>
        <taxon>Denticipitidae</taxon>
        <taxon>Denticeps</taxon>
    </lineage>
</organism>
<keyword evidence="6" id="KW-0165">Cleavage on pair of basic residues</keyword>
<dbReference type="PANTHER" id="PTHR10541">
    <property type="entry name" value="PARATHYROID HORMONE"/>
    <property type="match status" value="1"/>
</dbReference>
<evidence type="ECO:0000256" key="10">
    <source>
        <dbReference type="SAM" id="MobiDB-lite"/>
    </source>
</evidence>
<dbReference type="PANTHER" id="PTHR10541:SF2">
    <property type="entry name" value="PARATHYROID HORMONE"/>
    <property type="match status" value="1"/>
</dbReference>
<comment type="function">
    <text evidence="9">Parathyroid hormone elevates calcium level by dissolving the salts in bone and preventing their renal excretion. Acts by binding to its receptor, PTH1R, activating G protein-coupled receptor signaling. Stimulates [1-14C]-2-deoxy-D-glucose (2DG) transport and glycogen synthesis in osteoblastic cells.</text>
</comment>
<reference evidence="11" key="3">
    <citation type="submission" date="2025-09" db="UniProtKB">
        <authorList>
            <consortium name="Ensembl"/>
        </authorList>
    </citation>
    <scope>IDENTIFICATION</scope>
</reference>
<dbReference type="GO" id="GO:0005576">
    <property type="term" value="C:extracellular region"/>
    <property type="evidence" value="ECO:0007669"/>
    <property type="project" value="UniProtKB-SubCell"/>
</dbReference>
<evidence type="ECO:0000256" key="6">
    <source>
        <dbReference type="ARBA" id="ARBA00022685"/>
    </source>
</evidence>
<dbReference type="GeneTree" id="ENSGT01110000267728"/>
<accession>A0AAY4DU48</accession>
<keyword evidence="5" id="KW-0964">Secreted</keyword>
<dbReference type="InterPro" id="IPR003625">
    <property type="entry name" value="PTH"/>
</dbReference>
<evidence type="ECO:0000256" key="7">
    <source>
        <dbReference type="ARBA" id="ARBA00022702"/>
    </source>
</evidence>
<evidence type="ECO:0000256" key="5">
    <source>
        <dbReference type="ARBA" id="ARBA00022525"/>
    </source>
</evidence>
<evidence type="ECO:0000256" key="1">
    <source>
        <dbReference type="ARBA" id="ARBA00004613"/>
    </source>
</evidence>
<dbReference type="GO" id="GO:0005179">
    <property type="term" value="F:hormone activity"/>
    <property type="evidence" value="ECO:0007669"/>
    <property type="project" value="UniProtKB-KW"/>
</dbReference>
<keyword evidence="7" id="KW-0372">Hormone</keyword>
<comment type="subunit">
    <text evidence="3">Interacts with PTH1R (via N-terminal extracellular domain).</text>
</comment>
<feature type="compositionally biased region" description="Basic and acidic residues" evidence="10">
    <location>
        <begin position="72"/>
        <end position="85"/>
    </location>
</feature>
<keyword evidence="12" id="KW-1185">Reference proteome</keyword>